<evidence type="ECO:0000256" key="4">
    <source>
        <dbReference type="ARBA" id="ARBA00023002"/>
    </source>
</evidence>
<accession>A0A3E1RGQ1</accession>
<dbReference type="EMBL" id="QFZK01000001">
    <property type="protein sequence ID" value="RFO98556.1"/>
    <property type="molecule type" value="Genomic_DNA"/>
</dbReference>
<dbReference type="EC" id="1.18.1.2" evidence="5"/>
<dbReference type="PRINTS" id="PR00469">
    <property type="entry name" value="PNDRDTASEII"/>
</dbReference>
<dbReference type="GO" id="GO:0050661">
    <property type="term" value="F:NADP binding"/>
    <property type="evidence" value="ECO:0007669"/>
    <property type="project" value="UniProtKB-UniRule"/>
</dbReference>
<dbReference type="InterPro" id="IPR036188">
    <property type="entry name" value="FAD/NAD-bd_sf"/>
</dbReference>
<comment type="cofactor">
    <cofactor evidence="5">
        <name>FAD</name>
        <dbReference type="ChEBI" id="CHEBI:57692"/>
    </cofactor>
    <text evidence="5">Binds 1 FAD per subunit.</text>
</comment>
<evidence type="ECO:0000256" key="1">
    <source>
        <dbReference type="ARBA" id="ARBA00022630"/>
    </source>
</evidence>
<feature type="binding site" evidence="5">
    <location>
        <position position="121"/>
    </location>
    <ligand>
        <name>FAD</name>
        <dbReference type="ChEBI" id="CHEBI:57692"/>
    </ligand>
</feature>
<evidence type="ECO:0000256" key="2">
    <source>
        <dbReference type="ARBA" id="ARBA00022827"/>
    </source>
</evidence>
<dbReference type="SUPFAM" id="SSF51905">
    <property type="entry name" value="FAD/NAD(P)-binding domain"/>
    <property type="match status" value="2"/>
</dbReference>
<dbReference type="Gene3D" id="3.50.50.60">
    <property type="entry name" value="FAD/NAD(P)-binding domain"/>
    <property type="match status" value="3"/>
</dbReference>
<evidence type="ECO:0000313" key="7">
    <source>
        <dbReference type="EMBL" id="RFO98556.1"/>
    </source>
</evidence>
<dbReference type="Pfam" id="PF07992">
    <property type="entry name" value="Pyr_redox_2"/>
    <property type="match status" value="1"/>
</dbReference>
<protein>
    <recommendedName>
        <fullName evidence="5">Ferredoxin--NADP reductase</fullName>
        <shortName evidence="5">FNR</shortName>
        <shortName evidence="5">Fd-NADP(+) reductase</shortName>
        <ecNumber evidence="5">1.18.1.2</ecNumber>
    </recommendedName>
</protein>
<name>A0A3E1RGQ1_9BURK</name>
<dbReference type="OrthoDB" id="9806179at2"/>
<dbReference type="PRINTS" id="PR00368">
    <property type="entry name" value="FADPNR"/>
</dbReference>
<evidence type="ECO:0000256" key="5">
    <source>
        <dbReference type="HAMAP-Rule" id="MF_01685"/>
    </source>
</evidence>
<feature type="binding site" evidence="5">
    <location>
        <position position="86"/>
    </location>
    <ligand>
        <name>FAD</name>
        <dbReference type="ChEBI" id="CHEBI:57692"/>
    </ligand>
</feature>
<keyword evidence="3 5" id="KW-0521">NADP</keyword>
<comment type="subunit">
    <text evidence="5">Homodimer.</text>
</comment>
<sequence length="350" mass="37145">MIETDALIIGAGPVGLFQAFQLGLLEISSHMVDALPYVGGQCVELYADKPIYDIPGVPVCTGRELIESLQKQVAPFKPTLHLGQLVSSVERQSDGRLRVATSTGTTFLAKTLFIAAGVGAFQARMPNVEGLAAHTDKQVHLGLPEGAQWADRDVLVLGDSDTALQAAISLAEQTAPPKSVSLMHRRNVFVAEPDTIASFNALVAAGRIQFVAGQLTGMEEAAGRLTAALYLDAAGAQQALPVDELLVLLGLSPKLGPVAHWGLDMERRQIKVNTETYGTDQPGIFAVGDINTYPGKKKLILCGFHECVLAAFGASAIVFPDKRVLLQYTTTSTRLHALLGVDSSGPVQKP</sequence>
<dbReference type="PANTHER" id="PTHR48105">
    <property type="entry name" value="THIOREDOXIN REDUCTASE 1-RELATED-RELATED"/>
    <property type="match status" value="1"/>
</dbReference>
<comment type="similarity">
    <text evidence="5">Belongs to the ferredoxin--NADP reductase type 2 family.</text>
</comment>
<feature type="binding site" evidence="5">
    <location>
        <position position="41"/>
    </location>
    <ligand>
        <name>FAD</name>
        <dbReference type="ChEBI" id="CHEBI:57692"/>
    </ligand>
</feature>
<gene>
    <name evidence="7" type="ORF">DIC66_01315</name>
</gene>
<comment type="catalytic activity">
    <reaction evidence="5">
        <text>2 reduced [2Fe-2S]-[ferredoxin] + NADP(+) + H(+) = 2 oxidized [2Fe-2S]-[ferredoxin] + NADPH</text>
        <dbReference type="Rhea" id="RHEA:20125"/>
        <dbReference type="Rhea" id="RHEA-COMP:10000"/>
        <dbReference type="Rhea" id="RHEA-COMP:10001"/>
        <dbReference type="ChEBI" id="CHEBI:15378"/>
        <dbReference type="ChEBI" id="CHEBI:33737"/>
        <dbReference type="ChEBI" id="CHEBI:33738"/>
        <dbReference type="ChEBI" id="CHEBI:57783"/>
        <dbReference type="ChEBI" id="CHEBI:58349"/>
        <dbReference type="EC" id="1.18.1.2"/>
    </reaction>
</comment>
<dbReference type="InterPro" id="IPR023753">
    <property type="entry name" value="FAD/NAD-binding_dom"/>
</dbReference>
<feature type="binding site" evidence="5">
    <location>
        <position position="46"/>
    </location>
    <ligand>
        <name>FAD</name>
        <dbReference type="ChEBI" id="CHEBI:57692"/>
    </ligand>
</feature>
<keyword evidence="4 5" id="KW-0560">Oxidoreductase</keyword>
<proteinExistence type="inferred from homology"/>
<feature type="binding site" evidence="5">
    <location>
        <position position="330"/>
    </location>
    <ligand>
        <name>FAD</name>
        <dbReference type="ChEBI" id="CHEBI:57692"/>
    </ligand>
</feature>
<keyword evidence="2 5" id="KW-0274">FAD</keyword>
<comment type="caution">
    <text evidence="5">Lacks conserved residue(s) required for the propagation of feature annotation.</text>
</comment>
<dbReference type="InterPro" id="IPR050097">
    <property type="entry name" value="Ferredoxin-NADP_redctase_2"/>
</dbReference>
<evidence type="ECO:0000256" key="3">
    <source>
        <dbReference type="ARBA" id="ARBA00022857"/>
    </source>
</evidence>
<dbReference type="AlphaFoldDB" id="A0A3E1RGQ1"/>
<comment type="caution">
    <text evidence="7">The sequence shown here is derived from an EMBL/GenBank/DDBJ whole genome shotgun (WGS) entry which is preliminary data.</text>
</comment>
<evidence type="ECO:0000259" key="6">
    <source>
        <dbReference type="Pfam" id="PF07992"/>
    </source>
</evidence>
<dbReference type="GO" id="GO:0050660">
    <property type="term" value="F:flavin adenine dinucleotide binding"/>
    <property type="evidence" value="ECO:0007669"/>
    <property type="project" value="UniProtKB-UniRule"/>
</dbReference>
<keyword evidence="1 5" id="KW-0285">Flavoprotein</keyword>
<dbReference type="HAMAP" id="MF_01685">
    <property type="entry name" value="FENR2"/>
    <property type="match status" value="1"/>
</dbReference>
<reference evidence="7 8" key="1">
    <citation type="submission" date="2018-05" db="EMBL/GenBank/DDBJ databases">
        <title>Rhodoferax soyangensis sp.nov., isolated from an oligotrophic freshwater lake.</title>
        <authorList>
            <person name="Park M."/>
        </authorList>
    </citation>
    <scope>NUCLEOTIDE SEQUENCE [LARGE SCALE GENOMIC DNA]</scope>
    <source>
        <strain evidence="7 8">IMCC26218</strain>
    </source>
</reference>
<feature type="binding site" evidence="5">
    <location>
        <position position="289"/>
    </location>
    <ligand>
        <name>FAD</name>
        <dbReference type="ChEBI" id="CHEBI:57692"/>
    </ligand>
</feature>
<dbReference type="GO" id="GO:0004324">
    <property type="term" value="F:ferredoxin-NADP+ reductase activity"/>
    <property type="evidence" value="ECO:0007669"/>
    <property type="project" value="UniProtKB-UniRule"/>
</dbReference>
<keyword evidence="8" id="KW-1185">Reference proteome</keyword>
<dbReference type="RefSeq" id="WP_117173274.1">
    <property type="nucleotide sequence ID" value="NZ_QFZK01000001.1"/>
</dbReference>
<feature type="domain" description="FAD/NAD(P)-binding" evidence="6">
    <location>
        <begin position="5"/>
        <end position="291"/>
    </location>
</feature>
<evidence type="ECO:0000313" key="8">
    <source>
        <dbReference type="Proteomes" id="UP000260665"/>
    </source>
</evidence>
<dbReference type="InterPro" id="IPR022890">
    <property type="entry name" value="Fd--NADP_Rdtase_type_2"/>
</dbReference>
<dbReference type="Proteomes" id="UP000260665">
    <property type="component" value="Unassembled WGS sequence"/>
</dbReference>
<organism evidence="7 8">
    <name type="scientific">Rhodoferax lacus</name>
    <dbReference type="NCBI Taxonomy" id="2184758"/>
    <lineage>
        <taxon>Bacteria</taxon>
        <taxon>Pseudomonadati</taxon>
        <taxon>Pseudomonadota</taxon>
        <taxon>Betaproteobacteria</taxon>
        <taxon>Burkholderiales</taxon>
        <taxon>Comamonadaceae</taxon>
        <taxon>Rhodoferax</taxon>
    </lineage>
</organism>
<feature type="binding site" evidence="5">
    <location>
        <position position="33"/>
    </location>
    <ligand>
        <name>FAD</name>
        <dbReference type="ChEBI" id="CHEBI:57692"/>
    </ligand>
</feature>